<accession>A0A2T1D5U3</accession>
<evidence type="ECO:0000259" key="2">
    <source>
        <dbReference type="PROSITE" id="PS00662"/>
    </source>
</evidence>
<name>A0A2T1D5U3_9CYAN</name>
<evidence type="ECO:0000313" key="4">
    <source>
        <dbReference type="Proteomes" id="UP000238634"/>
    </source>
</evidence>
<dbReference type="SUPFAM" id="SSF52540">
    <property type="entry name" value="P-loop containing nucleoside triphosphate hydrolases"/>
    <property type="match status" value="1"/>
</dbReference>
<dbReference type="Gene3D" id="3.30.450.90">
    <property type="match status" value="2"/>
</dbReference>
<keyword evidence="4" id="KW-1185">Reference proteome</keyword>
<dbReference type="InterPro" id="IPR001482">
    <property type="entry name" value="T2SS/T4SS_dom"/>
</dbReference>
<reference evidence="3 4" key="2">
    <citation type="submission" date="2018-03" db="EMBL/GenBank/DDBJ databases">
        <title>The ancient ancestry and fast evolution of plastids.</title>
        <authorList>
            <person name="Moore K.R."/>
            <person name="Magnabosco C."/>
            <person name="Momper L."/>
            <person name="Gold D.A."/>
            <person name="Bosak T."/>
            <person name="Fournier G.P."/>
        </authorList>
    </citation>
    <scope>NUCLEOTIDE SEQUENCE [LARGE SCALE GENOMIC DNA]</scope>
    <source>
        <strain evidence="3 4">ULC007</strain>
    </source>
</reference>
<dbReference type="Proteomes" id="UP000238634">
    <property type="component" value="Unassembled WGS sequence"/>
</dbReference>
<dbReference type="InterPro" id="IPR027417">
    <property type="entry name" value="P-loop_NTPase"/>
</dbReference>
<dbReference type="Pfam" id="PF00437">
    <property type="entry name" value="T2SSE"/>
    <property type="match status" value="1"/>
</dbReference>
<dbReference type="InterPro" id="IPR050921">
    <property type="entry name" value="T4SS_GSP_E_ATPase"/>
</dbReference>
<evidence type="ECO:0000313" key="3">
    <source>
        <dbReference type="EMBL" id="PSB15892.1"/>
    </source>
</evidence>
<dbReference type="PANTHER" id="PTHR30486">
    <property type="entry name" value="TWITCHING MOTILITY PROTEIN PILT"/>
    <property type="match status" value="1"/>
</dbReference>
<dbReference type="OrthoDB" id="9810761at2"/>
<comment type="caution">
    <text evidence="3">The sequence shown here is derived from an EMBL/GenBank/DDBJ whole genome shotgun (WGS) entry which is preliminary data.</text>
</comment>
<dbReference type="PANTHER" id="PTHR30486:SF12">
    <property type="entry name" value="TYPE IV PILUS ATPASE PILU"/>
    <property type="match status" value="1"/>
</dbReference>
<dbReference type="AlphaFoldDB" id="A0A2T1D5U3"/>
<dbReference type="NCBIfam" id="TIGR01420">
    <property type="entry name" value="pilT_fam"/>
    <property type="match status" value="1"/>
</dbReference>
<dbReference type="RefSeq" id="WP_073074907.1">
    <property type="nucleotide sequence ID" value="NZ_MPPI01000050.1"/>
</dbReference>
<organism evidence="3 4">
    <name type="scientific">Phormidesmis priestleyi ULC007</name>
    <dbReference type="NCBI Taxonomy" id="1920490"/>
    <lineage>
        <taxon>Bacteria</taxon>
        <taxon>Bacillati</taxon>
        <taxon>Cyanobacteriota</taxon>
        <taxon>Cyanophyceae</taxon>
        <taxon>Leptolyngbyales</taxon>
        <taxon>Leptolyngbyaceae</taxon>
        <taxon>Phormidesmis</taxon>
    </lineage>
</organism>
<dbReference type="GO" id="GO:0005524">
    <property type="term" value="F:ATP binding"/>
    <property type="evidence" value="ECO:0007669"/>
    <property type="project" value="InterPro"/>
</dbReference>
<comment type="similarity">
    <text evidence="1">Belongs to the GSP E family.</text>
</comment>
<dbReference type="EMBL" id="PVWG01000051">
    <property type="protein sequence ID" value="PSB15892.1"/>
    <property type="molecule type" value="Genomic_DNA"/>
</dbReference>
<sequence>MTATQVSNNPAPQAANSVRLLIQDAYNQGATALYMQIGRTPFYRIHGKLVSQDHLPILTPDRFSHYVQEVLTPDQLNHYREAQKLDTNVQIPGFMQARVNCGPTTQGVQTMSLSSIVLDLPSELERQGTIRAMVDDACKKGASDIHLQVGEVPRYRIQGHIRLQEQYGILTPQQFEEFLAEVLSTEQTEQFRKRQELDTAIFYRELVRCRVNCAQSIMGGVMVLRLISLEVPTIAQMGLPDILNKLVEERQGLILVTGPVNSGKSTTLAAMLRHVNDSLARKIVTIEDPIEYVHTSNQCLITQREVGLHTQEFKEALRAALRQDPDIILIGEMRDRETVDTAIRAALTGHLVLGTLHTKGTVNAVKRLLNFYTPEEQDVVRMQIVEGLRAVIGQALVPTVKGGRVAALEIMLNTDTIRDYLQKGSIDEIYQLMEEGKDGSQTLNQALFDLYEGGMVSQSDAISVALNPEDLNYMMKNYTRRSSRSGLMTTEYFNKTPT</sequence>
<dbReference type="GO" id="GO:0016887">
    <property type="term" value="F:ATP hydrolysis activity"/>
    <property type="evidence" value="ECO:0007669"/>
    <property type="project" value="InterPro"/>
</dbReference>
<dbReference type="InterPro" id="IPR006321">
    <property type="entry name" value="PilT/PilU"/>
</dbReference>
<evidence type="ECO:0000256" key="1">
    <source>
        <dbReference type="ARBA" id="ARBA00006611"/>
    </source>
</evidence>
<gene>
    <name evidence="3" type="ORF">C7B65_23260</name>
</gene>
<proteinExistence type="inferred from homology"/>
<dbReference type="Gene3D" id="3.40.50.300">
    <property type="entry name" value="P-loop containing nucleotide triphosphate hydrolases"/>
    <property type="match status" value="1"/>
</dbReference>
<dbReference type="STRING" id="1920490.GCA_001895925_02773"/>
<feature type="domain" description="Bacterial type II secretion system protein E" evidence="2">
    <location>
        <begin position="321"/>
        <end position="335"/>
    </location>
</feature>
<protein>
    <submittedName>
        <fullName evidence="3">Twitching motility protein PilT</fullName>
    </submittedName>
</protein>
<dbReference type="PROSITE" id="PS00662">
    <property type="entry name" value="T2SP_E"/>
    <property type="match status" value="1"/>
</dbReference>
<reference evidence="3 4" key="1">
    <citation type="submission" date="2018-02" db="EMBL/GenBank/DDBJ databases">
        <authorList>
            <person name="Cohen D.B."/>
            <person name="Kent A.D."/>
        </authorList>
    </citation>
    <scope>NUCLEOTIDE SEQUENCE [LARGE SCALE GENOMIC DNA]</scope>
    <source>
        <strain evidence="3 4">ULC007</strain>
    </source>
</reference>
<dbReference type="CDD" id="cd01131">
    <property type="entry name" value="PilT"/>
    <property type="match status" value="1"/>
</dbReference>